<comment type="caution">
    <text evidence="1">The sequence shown here is derived from an EMBL/GenBank/DDBJ whole genome shotgun (WGS) entry which is preliminary data.</text>
</comment>
<gene>
    <name evidence="1" type="ORF">FIA58_015465</name>
</gene>
<proteinExistence type="predicted"/>
<dbReference type="EMBL" id="VEVQ02000011">
    <property type="protein sequence ID" value="NHN27081.1"/>
    <property type="molecule type" value="Genomic_DNA"/>
</dbReference>
<reference evidence="1 2" key="3">
    <citation type="submission" date="2020-02" db="EMBL/GenBank/DDBJ databases">
        <title>Flavobacterium profundi sp. nov., isolated from a deep-sea seamount.</title>
        <authorList>
            <person name="Zhang D.-C."/>
        </authorList>
    </citation>
    <scope>NUCLEOTIDE SEQUENCE [LARGE SCALE GENOMIC DNA]</scope>
    <source>
        <strain evidence="1 2">EC11</strain>
    </source>
</reference>
<accession>A0ABX0IU59</accession>
<dbReference type="RefSeq" id="WP_140963410.1">
    <property type="nucleotide sequence ID" value="NZ_VEVQ02000011.1"/>
</dbReference>
<dbReference type="Proteomes" id="UP000817854">
    <property type="component" value="Unassembled WGS sequence"/>
</dbReference>
<sequence length="204" mass="23212">MIDVILTFDNLNPNGGQFMNACLEDINNYFSNKQHRLTILTSHEINSETINLSTKDLKSFIFVPYCHGNESCLGNINSEIFISPDLNITNFSNTFFYTFSCSSGLKLGPELIKNNCICFFGYNNTIYSIIGHNQFQFCANFGLFLFIEGINTDAILIQMKKTYEEKVDELYKVDFFSASHLRSNKDSLIKIGKNITINDLINNA</sequence>
<evidence type="ECO:0000313" key="2">
    <source>
        <dbReference type="Proteomes" id="UP000817854"/>
    </source>
</evidence>
<reference evidence="1 2" key="2">
    <citation type="submission" date="2019-05" db="EMBL/GenBank/DDBJ databases">
        <authorList>
            <person name="Lianzixin W."/>
        </authorList>
    </citation>
    <scope>NUCLEOTIDE SEQUENCE [LARGE SCALE GENOMIC DNA]</scope>
    <source>
        <strain evidence="1 2">EC11</strain>
    </source>
</reference>
<keyword evidence="2" id="KW-1185">Reference proteome</keyword>
<evidence type="ECO:0000313" key="1">
    <source>
        <dbReference type="EMBL" id="NHN27081.1"/>
    </source>
</evidence>
<protein>
    <submittedName>
        <fullName evidence="1">Uncharacterized protein</fullName>
    </submittedName>
</protein>
<name>A0ABX0IU59_9FLAO</name>
<reference evidence="2" key="1">
    <citation type="submission" date="2019-05" db="EMBL/GenBank/DDBJ databases">
        <title>Flavobacterium profundi sp. nov., isolated from a deep-sea seamount.</title>
        <authorList>
            <person name="Zhang D.-C."/>
        </authorList>
    </citation>
    <scope>NUCLEOTIDE SEQUENCE [LARGE SCALE GENOMIC DNA]</scope>
    <source>
        <strain evidence="2">EC11</strain>
    </source>
</reference>
<organism evidence="1 2">
    <name type="scientific">Flavobacterium jejuense</name>
    <dbReference type="NCBI Taxonomy" id="1544455"/>
    <lineage>
        <taxon>Bacteria</taxon>
        <taxon>Pseudomonadati</taxon>
        <taxon>Bacteroidota</taxon>
        <taxon>Flavobacteriia</taxon>
        <taxon>Flavobacteriales</taxon>
        <taxon>Flavobacteriaceae</taxon>
        <taxon>Flavobacterium</taxon>
    </lineage>
</organism>